<feature type="region of interest" description="Disordered" evidence="2">
    <location>
        <begin position="1189"/>
        <end position="1210"/>
    </location>
</feature>
<feature type="region of interest" description="Disordered" evidence="2">
    <location>
        <begin position="1584"/>
        <end position="1626"/>
    </location>
</feature>
<keyword evidence="4" id="KW-1185">Reference proteome</keyword>
<feature type="region of interest" description="Disordered" evidence="2">
    <location>
        <begin position="872"/>
        <end position="917"/>
    </location>
</feature>
<dbReference type="GeneID" id="105892341"/>
<dbReference type="Pfam" id="PF25770">
    <property type="entry name" value="CC_CEP63-bind_CEP152"/>
    <property type="match status" value="1"/>
</dbReference>
<accession>A0A6P8FBI9</accession>
<feature type="coiled-coil region" evidence="1">
    <location>
        <begin position="1006"/>
        <end position="1047"/>
    </location>
</feature>
<dbReference type="GO" id="GO:0005813">
    <property type="term" value="C:centrosome"/>
    <property type="evidence" value="ECO:0007669"/>
    <property type="project" value="TreeGrafter"/>
</dbReference>
<dbReference type="Proteomes" id="UP000515152">
    <property type="component" value="Chromosome 3"/>
</dbReference>
<feature type="coiled-coil region" evidence="1">
    <location>
        <begin position="276"/>
        <end position="366"/>
    </location>
</feature>
<feature type="compositionally biased region" description="Basic and acidic residues" evidence="2">
    <location>
        <begin position="1385"/>
        <end position="1394"/>
    </location>
</feature>
<organism evidence="4 5">
    <name type="scientific">Clupea harengus</name>
    <name type="common">Atlantic herring</name>
    <dbReference type="NCBI Taxonomy" id="7950"/>
    <lineage>
        <taxon>Eukaryota</taxon>
        <taxon>Metazoa</taxon>
        <taxon>Chordata</taxon>
        <taxon>Craniata</taxon>
        <taxon>Vertebrata</taxon>
        <taxon>Euteleostomi</taxon>
        <taxon>Actinopterygii</taxon>
        <taxon>Neopterygii</taxon>
        <taxon>Teleostei</taxon>
        <taxon>Clupei</taxon>
        <taxon>Clupeiformes</taxon>
        <taxon>Clupeoidei</taxon>
        <taxon>Clupeidae</taxon>
        <taxon>Clupea</taxon>
    </lineage>
</organism>
<feature type="compositionally biased region" description="Low complexity" evidence="2">
    <location>
        <begin position="602"/>
        <end position="627"/>
    </location>
</feature>
<feature type="domain" description="CEP152 CEP63 binding coiled coil" evidence="3">
    <location>
        <begin position="1217"/>
        <end position="1267"/>
    </location>
</feature>
<evidence type="ECO:0000256" key="2">
    <source>
        <dbReference type="SAM" id="MobiDB-lite"/>
    </source>
</evidence>
<feature type="coiled-coil region" evidence="1">
    <location>
        <begin position="651"/>
        <end position="758"/>
    </location>
</feature>
<evidence type="ECO:0000313" key="4">
    <source>
        <dbReference type="Proteomes" id="UP000515152"/>
    </source>
</evidence>
<feature type="region of interest" description="Disordered" evidence="2">
    <location>
        <begin position="160"/>
        <end position="187"/>
    </location>
</feature>
<dbReference type="Pfam" id="PF25769">
    <property type="entry name" value="PLK4_bind_CEP152"/>
    <property type="match status" value="1"/>
</dbReference>
<feature type="compositionally biased region" description="Polar residues" evidence="2">
    <location>
        <begin position="1395"/>
        <end position="1404"/>
    </location>
</feature>
<gene>
    <name evidence="5" type="primary">cep152</name>
</gene>
<evidence type="ECO:0000259" key="3">
    <source>
        <dbReference type="Pfam" id="PF25770"/>
    </source>
</evidence>
<feature type="compositionally biased region" description="Low complexity" evidence="2">
    <location>
        <begin position="1503"/>
        <end position="1525"/>
    </location>
</feature>
<dbReference type="InterPro" id="IPR057664">
    <property type="entry name" value="CEP152_PLK4_bind"/>
</dbReference>
<dbReference type="PANTHER" id="PTHR10337">
    <property type="entry name" value="SHC TRANSFORMING PROTEIN"/>
    <property type="match status" value="1"/>
</dbReference>
<evidence type="ECO:0000313" key="5">
    <source>
        <dbReference type="RefSeq" id="XP_031420567.1"/>
    </source>
</evidence>
<dbReference type="InterPro" id="IPR051235">
    <property type="entry name" value="CEP152/SHC-Transforming"/>
</dbReference>
<proteinExistence type="predicted"/>
<dbReference type="CTD" id="22995"/>
<feature type="region of interest" description="Disordered" evidence="2">
    <location>
        <begin position="602"/>
        <end position="633"/>
    </location>
</feature>
<feature type="region of interest" description="Disordered" evidence="2">
    <location>
        <begin position="76"/>
        <end position="116"/>
    </location>
</feature>
<dbReference type="RefSeq" id="XP_031420567.1">
    <property type="nucleotide sequence ID" value="XM_031564707.2"/>
</dbReference>
<reference evidence="5" key="1">
    <citation type="submission" date="2025-08" db="UniProtKB">
        <authorList>
            <consortium name="RefSeq"/>
        </authorList>
    </citation>
    <scope>IDENTIFICATION</scope>
</reference>
<feature type="compositionally biased region" description="Basic and acidic residues" evidence="2">
    <location>
        <begin position="1189"/>
        <end position="1199"/>
    </location>
</feature>
<evidence type="ECO:0000256" key="1">
    <source>
        <dbReference type="SAM" id="Coils"/>
    </source>
</evidence>
<feature type="compositionally biased region" description="Polar residues" evidence="2">
    <location>
        <begin position="1315"/>
        <end position="1335"/>
    </location>
</feature>
<dbReference type="InterPro" id="IPR057659">
    <property type="entry name" value="CEP152_CC"/>
</dbReference>
<name>A0A6P8FBI9_CLUHA</name>
<feature type="coiled-coil region" evidence="1">
    <location>
        <begin position="426"/>
        <end position="525"/>
    </location>
</feature>
<dbReference type="GO" id="GO:0007099">
    <property type="term" value="P:centriole replication"/>
    <property type="evidence" value="ECO:0007669"/>
    <property type="project" value="TreeGrafter"/>
</dbReference>
<dbReference type="OrthoDB" id="10064205at2759"/>
<protein>
    <submittedName>
        <fullName evidence="5">Centrosomal protein of 152 kDa isoform X1</fullName>
    </submittedName>
</protein>
<dbReference type="PANTHER" id="PTHR10337:SF6">
    <property type="entry name" value="CENTROSOMAL PROTEIN OF 152 KDA"/>
    <property type="match status" value="1"/>
</dbReference>
<feature type="compositionally biased region" description="Basic and acidic residues" evidence="2">
    <location>
        <begin position="886"/>
        <end position="917"/>
    </location>
</feature>
<feature type="region of interest" description="Disordered" evidence="2">
    <location>
        <begin position="1309"/>
        <end position="1530"/>
    </location>
</feature>
<dbReference type="KEGG" id="char:105892341"/>
<sequence length="1626" mass="184765">MITSLASLLCQPAHCSVLLCPPHRRQAVAKASRQMRVPGRSAVVAESVQEVRLIRKSLWELHKLLTDLPDDMLEDSRDSSLAELDDSPCGNHGNTNRPQHVRNGQTQWTNQQRPPITEETYLDNYEDEGSYHQDYSYENGHAPLPQGGREGYPYSSMGLEESSCTNDFSTERGYEQEPYSPSKLSNNVPNYNQHRNHFQNVDGGGTAETADHYKATYQPHQPVQMFNPESLQNGHLQNGLHENGLHQNGLHQNGHFEQLQREFLDSRQNTQEGQQLAQLQVLHQAQARQLEEQELKQDDGKRRIRFLEHQLAIVKDEKEGLAVTLKESSRVLEENQSREAQLQASLKTLEHQIHTLTERDQESQKKQRVAEAAVASLQQQMMEMCRSDTLTRTREQHDRDLHTVREQHDARVLSLQQMLDTHTHALQEQTELGQRLREQVRQLERQREEEHVERASVINALTKRLEDSQKQCAKLLHAGGVQEMTRMQMRLQQAQSAKTMSEEMNKALQEELNDLKDQIRLYDAAVKHKAISLDSGGDWDNQLSDSYAQLGIKKVNWKNAHLHSTPAQGQGEGVDGGEVVRELRAELQRSLASLKDKRQRISQLQQDLHTSQDQLQQLQHDSTHSSTKLSPKPPEAVDRLAAAVAASPSELALLQEERQHLQDKVEALERRNKEMKLGEEKVKAANSELCSKMREMIQELDQEKQEAEKRHERTQQQFRDDVVMRVRSELTQQHQAQMEELRAQQQQQTQDLEAKLCEVQEEMGAVQECYISVCKEKSRLEEVLTNRAEEETKTQLQSERAVEQLRADLQCEHQGELSRLRSQWEGELQERIQSSVSSAKLSWQQEKEEVEQAWSLRLERAVEEERRLRAALTQEGSCQTEVPGVSREEVEAQLQEQRERLQRETQEQRERRQREAQEEQVAAVEEAVKRTHRELQQKHLKEVARHMEGALSRAHGRWLEELPTHPEYRASLQAERSQWDREQVQHTHTQISAAVKAAEDQWQESVQADRAELERSRETIGQLQEEVRSLQEEVRSLGAQLELSQEQQETLMGVELAAARAAWTREQQEETSRLQNQHQNQLDQQRAQLEQNLQQGSEEKLRRVLKETQERHENKILQIHQDSSAECSGGRCVSKHCSETSARLQKKSHELQKHLEKACRQLQQMARDHRTAMHTLTEEHEEVLRQEREARAKAVEEAQRSAQDAAHGDQRSLQAGLEEMKEQYTGAVEKIRGDMLRYLQDSKERAAELIRVEVQQERQETTRRMRRYYLACLQELLKDGGHSNGAEKKIINAASKLAAMAKVLETPVTKKKLSKSPTAQGWSSAGETNSSSLPAQTPRLPCGLAPASESRDPVGGRPQDPASLRGAPVSSTDPNGRVSAPHRAQPSERLKESKPSAQRSQALLSQKPPIEGAPLPSSSSSSSSSHGGYLSGAGIGDVSLTHVTLRSQRRERHPPQQHPQHPRRTGSDPGRPTGEPYPQAETHRTQEHSFTQEPPVRDGSTGSYLLPHTHTLTSSSSSYLPAHTHTLSSSTGSYLPAHTHSPEVDLFRPLSALGPEFDTCSSFLGESSDSTIYREIVKATKLPLEAGQGPGGRGRLGSKSLFSEMPGFHKDSGFDSPPSQLRKRPT</sequence>
<feature type="compositionally biased region" description="Polar residues" evidence="2">
    <location>
        <begin position="92"/>
        <end position="114"/>
    </location>
</feature>
<keyword evidence="1" id="KW-0175">Coiled coil</keyword>